<dbReference type="Pfam" id="PF01844">
    <property type="entry name" value="HNH"/>
    <property type="match status" value="1"/>
</dbReference>
<sequence length="141" mass="16061">MSVYISAELRRQVRAAFRDCCAYYKTAEHLTVAIFEIEHIVPRALAGPTELGNLCLACPTCNRYKSDRIVGVPAGESVGTPLFHPHRDDWKQHFAWSNDCTQLIGLTKTGELTIELLRMNRSQLIRVRRIWVAMDEHPPKA</sequence>
<dbReference type="Proteomes" id="UP000317977">
    <property type="component" value="Unassembled WGS sequence"/>
</dbReference>
<keyword evidence="2" id="KW-0378">Hydrolase</keyword>
<protein>
    <submittedName>
        <fullName evidence="2">HNH endonuclease</fullName>
    </submittedName>
</protein>
<dbReference type="GO" id="GO:0003676">
    <property type="term" value="F:nucleic acid binding"/>
    <property type="evidence" value="ECO:0007669"/>
    <property type="project" value="InterPro"/>
</dbReference>
<dbReference type="InterPro" id="IPR002711">
    <property type="entry name" value="HNH"/>
</dbReference>
<reference evidence="2 3" key="1">
    <citation type="submission" date="2019-02" db="EMBL/GenBank/DDBJ databases">
        <title>Deep-cultivation of Planctomycetes and their phenomic and genomic characterization uncovers novel biology.</title>
        <authorList>
            <person name="Wiegand S."/>
            <person name="Jogler M."/>
            <person name="Boedeker C."/>
            <person name="Pinto D."/>
            <person name="Vollmers J."/>
            <person name="Rivas-Marin E."/>
            <person name="Kohn T."/>
            <person name="Peeters S.H."/>
            <person name="Heuer A."/>
            <person name="Rast P."/>
            <person name="Oberbeckmann S."/>
            <person name="Bunk B."/>
            <person name="Jeske O."/>
            <person name="Meyerdierks A."/>
            <person name="Storesund J.E."/>
            <person name="Kallscheuer N."/>
            <person name="Luecker S."/>
            <person name="Lage O.M."/>
            <person name="Pohl T."/>
            <person name="Merkel B.J."/>
            <person name="Hornburger P."/>
            <person name="Mueller R.-W."/>
            <person name="Bruemmer F."/>
            <person name="Labrenz M."/>
            <person name="Spormann A.M."/>
            <person name="Op Den Camp H."/>
            <person name="Overmann J."/>
            <person name="Amann R."/>
            <person name="Jetten M.S.M."/>
            <person name="Mascher T."/>
            <person name="Medema M.H."/>
            <person name="Devos D.P."/>
            <person name="Kaster A.-K."/>
            <person name="Ovreas L."/>
            <person name="Rohde M."/>
            <person name="Galperin M.Y."/>
            <person name="Jogler C."/>
        </authorList>
    </citation>
    <scope>NUCLEOTIDE SEQUENCE [LARGE SCALE GENOMIC DNA]</scope>
    <source>
        <strain evidence="2 3">Poly59</strain>
    </source>
</reference>
<evidence type="ECO:0000313" key="2">
    <source>
        <dbReference type="EMBL" id="TWU46624.1"/>
    </source>
</evidence>
<organism evidence="2 3">
    <name type="scientific">Rubripirellula reticaptiva</name>
    <dbReference type="NCBI Taxonomy" id="2528013"/>
    <lineage>
        <taxon>Bacteria</taxon>
        <taxon>Pseudomonadati</taxon>
        <taxon>Planctomycetota</taxon>
        <taxon>Planctomycetia</taxon>
        <taxon>Pirellulales</taxon>
        <taxon>Pirellulaceae</taxon>
        <taxon>Rubripirellula</taxon>
    </lineage>
</organism>
<dbReference type="CDD" id="cd00085">
    <property type="entry name" value="HNHc"/>
    <property type="match status" value="1"/>
</dbReference>
<evidence type="ECO:0000259" key="1">
    <source>
        <dbReference type="SMART" id="SM00507"/>
    </source>
</evidence>
<dbReference type="RefSeq" id="WP_146537120.1">
    <property type="nucleotide sequence ID" value="NZ_SJPX01000006.1"/>
</dbReference>
<dbReference type="EMBL" id="SJPX01000006">
    <property type="protein sequence ID" value="TWU46624.1"/>
    <property type="molecule type" value="Genomic_DNA"/>
</dbReference>
<dbReference type="GO" id="GO:0004519">
    <property type="term" value="F:endonuclease activity"/>
    <property type="evidence" value="ECO:0007669"/>
    <property type="project" value="UniProtKB-KW"/>
</dbReference>
<dbReference type="SMART" id="SM00507">
    <property type="entry name" value="HNHc"/>
    <property type="match status" value="1"/>
</dbReference>
<dbReference type="GO" id="GO:0008270">
    <property type="term" value="F:zinc ion binding"/>
    <property type="evidence" value="ECO:0007669"/>
    <property type="project" value="InterPro"/>
</dbReference>
<dbReference type="Gene3D" id="1.10.30.50">
    <property type="match status" value="1"/>
</dbReference>
<dbReference type="InterPro" id="IPR003615">
    <property type="entry name" value="HNH_nuc"/>
</dbReference>
<proteinExistence type="predicted"/>
<accession>A0A5C6EDW3</accession>
<dbReference type="AlphaFoldDB" id="A0A5C6EDW3"/>
<keyword evidence="2" id="KW-0255">Endonuclease</keyword>
<dbReference type="OrthoDB" id="9802901at2"/>
<keyword evidence="2" id="KW-0540">Nuclease</keyword>
<comment type="caution">
    <text evidence="2">The sequence shown here is derived from an EMBL/GenBank/DDBJ whole genome shotgun (WGS) entry which is preliminary data.</text>
</comment>
<name>A0A5C6EDW3_9BACT</name>
<feature type="domain" description="HNH nuclease" evidence="1">
    <location>
        <begin position="8"/>
        <end position="63"/>
    </location>
</feature>
<keyword evidence="3" id="KW-1185">Reference proteome</keyword>
<gene>
    <name evidence="2" type="ORF">Poly59_55970</name>
</gene>
<evidence type="ECO:0000313" key="3">
    <source>
        <dbReference type="Proteomes" id="UP000317977"/>
    </source>
</evidence>